<dbReference type="Proteomes" id="UP000249056">
    <property type="component" value="Unassembled WGS sequence"/>
</dbReference>
<proteinExistence type="predicted"/>
<dbReference type="OrthoDB" id="3537181at2759"/>
<gene>
    <name evidence="2" type="ORF">DID88_002080</name>
</gene>
<feature type="compositionally biased region" description="Polar residues" evidence="1">
    <location>
        <begin position="22"/>
        <end position="32"/>
    </location>
</feature>
<organism evidence="2 3">
    <name type="scientific">Monilinia fructigena</name>
    <dbReference type="NCBI Taxonomy" id="38457"/>
    <lineage>
        <taxon>Eukaryota</taxon>
        <taxon>Fungi</taxon>
        <taxon>Dikarya</taxon>
        <taxon>Ascomycota</taxon>
        <taxon>Pezizomycotina</taxon>
        <taxon>Leotiomycetes</taxon>
        <taxon>Helotiales</taxon>
        <taxon>Sclerotiniaceae</taxon>
        <taxon>Monilinia</taxon>
    </lineage>
</organism>
<name>A0A395IV56_9HELO</name>
<keyword evidence="3" id="KW-1185">Reference proteome</keyword>
<sequence>MKINHDPLLSLKGGDIASKLSAISMNSTTSKPATERTKKARNNQKATPRSHIKTSGAEQKDKVRAPSENLSMKSQDFEIPSSSDSMSSCEQSEGPLDDKMCVIRAGNDKDYAKFVFTKVGFKSILEKVPHFKTYLSTPGSTSINITEFLGSSLRVVIQWITNGVLMDLNPRKLGRRRGLCDYPFVETYTMASTFGLTSMCDEIMDSVLKALWGEKEDDCILPDIRDLYLVYSRTKPGNPLRKLYISIFDWNLISDECNRVTSIPEISSPELWDLLKYSGHAGIDYINYARSQVTDRTFFHPIETTQMGTMRAPSTYNHQALPSREKARSCLGSPGSLYFDVSLRESQKNGGSKHDH</sequence>
<comment type="caution">
    <text evidence="2">The sequence shown here is derived from an EMBL/GenBank/DDBJ whole genome shotgun (WGS) entry which is preliminary data.</text>
</comment>
<feature type="region of interest" description="Disordered" evidence="1">
    <location>
        <begin position="22"/>
        <end position="93"/>
    </location>
</feature>
<evidence type="ECO:0000256" key="1">
    <source>
        <dbReference type="SAM" id="MobiDB-lite"/>
    </source>
</evidence>
<feature type="compositionally biased region" description="Basic residues" evidence="1">
    <location>
        <begin position="38"/>
        <end position="52"/>
    </location>
</feature>
<accession>A0A395IV56</accession>
<dbReference type="AlphaFoldDB" id="A0A395IV56"/>
<dbReference type="EMBL" id="QKRW01000015">
    <property type="protein sequence ID" value="RAL64187.1"/>
    <property type="molecule type" value="Genomic_DNA"/>
</dbReference>
<evidence type="ECO:0000313" key="2">
    <source>
        <dbReference type="EMBL" id="RAL64187.1"/>
    </source>
</evidence>
<feature type="compositionally biased region" description="Low complexity" evidence="1">
    <location>
        <begin position="81"/>
        <end position="92"/>
    </location>
</feature>
<evidence type="ECO:0000313" key="3">
    <source>
        <dbReference type="Proteomes" id="UP000249056"/>
    </source>
</evidence>
<reference evidence="2 3" key="1">
    <citation type="submission" date="2018-06" db="EMBL/GenBank/DDBJ databases">
        <title>Genome Sequence of the Brown Rot Fungal Pathogen Monilinia fructigena.</title>
        <authorList>
            <person name="Landi L."/>
            <person name="De Miccolis Angelini R.M."/>
            <person name="Pollastro S."/>
            <person name="Abate D."/>
            <person name="Faretra F."/>
            <person name="Romanazzi G."/>
        </authorList>
    </citation>
    <scope>NUCLEOTIDE SEQUENCE [LARGE SCALE GENOMIC DNA]</scope>
    <source>
        <strain evidence="2 3">Mfrg269</strain>
    </source>
</reference>
<protein>
    <submittedName>
        <fullName evidence="2">Uncharacterized protein</fullName>
    </submittedName>
</protein>